<protein>
    <submittedName>
        <fullName evidence="1">Uncharacterized protein</fullName>
    </submittedName>
</protein>
<organism evidence="1 2">
    <name type="scientific">Plasmopara halstedii</name>
    <name type="common">Downy mildew of sunflower</name>
    <dbReference type="NCBI Taxonomy" id="4781"/>
    <lineage>
        <taxon>Eukaryota</taxon>
        <taxon>Sar</taxon>
        <taxon>Stramenopiles</taxon>
        <taxon>Oomycota</taxon>
        <taxon>Peronosporomycetes</taxon>
        <taxon>Peronosporales</taxon>
        <taxon>Peronosporaceae</taxon>
        <taxon>Plasmopara</taxon>
    </lineage>
</organism>
<evidence type="ECO:0000313" key="1">
    <source>
        <dbReference type="EMBL" id="CEG36138.1"/>
    </source>
</evidence>
<dbReference type="EMBL" id="CCYD01000109">
    <property type="protein sequence ID" value="CEG36138.1"/>
    <property type="molecule type" value="Genomic_DNA"/>
</dbReference>
<keyword evidence="2" id="KW-1185">Reference proteome</keyword>
<proteinExistence type="predicted"/>
<dbReference type="Proteomes" id="UP000054928">
    <property type="component" value="Unassembled WGS sequence"/>
</dbReference>
<dbReference type="AlphaFoldDB" id="A0A0P1A6C4"/>
<dbReference type="RefSeq" id="XP_024572507.1">
    <property type="nucleotide sequence ID" value="XM_024716490.1"/>
</dbReference>
<dbReference type="GeneID" id="36395511"/>
<name>A0A0P1A6C4_PLAHL</name>
<evidence type="ECO:0000313" key="2">
    <source>
        <dbReference type="Proteomes" id="UP000054928"/>
    </source>
</evidence>
<sequence>MNWQERYDGEESIGGREDAAKRVCIKDVFTTESDLAESNILEVDGTSQCFDQE</sequence>
<reference evidence="2" key="1">
    <citation type="submission" date="2014-09" db="EMBL/GenBank/DDBJ databases">
        <authorList>
            <person name="Sharma Rahul"/>
            <person name="Thines Marco"/>
        </authorList>
    </citation>
    <scope>NUCLEOTIDE SEQUENCE [LARGE SCALE GENOMIC DNA]</scope>
</reference>
<accession>A0A0P1A6C4</accession>